<dbReference type="InterPro" id="IPR023408">
    <property type="entry name" value="MscS_beta-dom_sf"/>
</dbReference>
<feature type="transmembrane region" description="Helical" evidence="10">
    <location>
        <begin position="148"/>
        <end position="166"/>
    </location>
</feature>
<protein>
    <recommendedName>
        <fullName evidence="8">Mechanosensing system component YbdG</fullName>
    </recommendedName>
    <alternativeName>
        <fullName evidence="9">Mechanosensitive channel homolog YbdG</fullName>
    </alternativeName>
</protein>
<evidence type="ECO:0000313" key="13">
    <source>
        <dbReference type="Proteomes" id="UP000189369"/>
    </source>
</evidence>
<dbReference type="PANTHER" id="PTHR30414">
    <property type="entry name" value="MINICONDUCTANCE MECHANOSENSITIVE CHANNEL YBDG"/>
    <property type="match status" value="1"/>
</dbReference>
<gene>
    <name evidence="12" type="ORF">PAEH1_02295</name>
</gene>
<evidence type="ECO:0000256" key="3">
    <source>
        <dbReference type="ARBA" id="ARBA00022519"/>
    </source>
</evidence>
<keyword evidence="2" id="KW-1003">Cell membrane</keyword>
<comment type="subcellular location">
    <subcellularLocation>
        <location evidence="1">Cell inner membrane</location>
        <topology evidence="1">Multi-pass membrane protein</topology>
    </subcellularLocation>
</comment>
<keyword evidence="3" id="KW-0997">Cell inner membrane</keyword>
<feature type="transmembrane region" description="Helical" evidence="10">
    <location>
        <begin position="172"/>
        <end position="188"/>
    </location>
</feature>
<reference evidence="12 13" key="1">
    <citation type="submission" date="2017-01" db="EMBL/GenBank/DDBJ databases">
        <title>Complete Genome Sequence of Paenalcaligenes hominis, Isolated from a paraplegic Patient with neurogenic bladder.</title>
        <authorList>
            <person name="Mukhopadhyay R."/>
            <person name="Joaquin J."/>
            <person name="Hogue R."/>
            <person name="Kilaru A."/>
            <person name="Jospin G."/>
            <person name="Mars K."/>
            <person name="Eisen J.A."/>
            <person name="Chaturvedi V."/>
        </authorList>
    </citation>
    <scope>NUCLEOTIDE SEQUENCE [LARGE SCALE GENOMIC DNA]</scope>
    <source>
        <strain evidence="12 13">15S00501</strain>
    </source>
</reference>
<dbReference type="EMBL" id="CP019697">
    <property type="protein sequence ID" value="AQS50670.1"/>
    <property type="molecule type" value="Genomic_DNA"/>
</dbReference>
<name>A0A1U9JXZ8_9BURK</name>
<dbReference type="Gene3D" id="2.30.30.60">
    <property type="match status" value="1"/>
</dbReference>
<evidence type="ECO:0000256" key="2">
    <source>
        <dbReference type="ARBA" id="ARBA00022475"/>
    </source>
</evidence>
<dbReference type="Pfam" id="PF00924">
    <property type="entry name" value="MS_channel_2nd"/>
    <property type="match status" value="1"/>
</dbReference>
<keyword evidence="7 10" id="KW-0472">Membrane</keyword>
<keyword evidence="6" id="KW-0346">Stress response</keyword>
<dbReference type="AlphaFoldDB" id="A0A1U9JXZ8"/>
<dbReference type="FunFam" id="2.30.30.60:FF:000002">
    <property type="entry name" value="Mechanosensitive ion channel family protein"/>
    <property type="match status" value="1"/>
</dbReference>
<evidence type="ECO:0000256" key="10">
    <source>
        <dbReference type="SAM" id="Phobius"/>
    </source>
</evidence>
<dbReference type="GO" id="GO:0071470">
    <property type="term" value="P:cellular response to osmotic stress"/>
    <property type="evidence" value="ECO:0007669"/>
    <property type="project" value="InterPro"/>
</dbReference>
<evidence type="ECO:0000256" key="7">
    <source>
        <dbReference type="ARBA" id="ARBA00023136"/>
    </source>
</evidence>
<dbReference type="InterPro" id="IPR006685">
    <property type="entry name" value="MscS_channel_2nd"/>
</dbReference>
<evidence type="ECO:0000256" key="1">
    <source>
        <dbReference type="ARBA" id="ARBA00004429"/>
    </source>
</evidence>
<dbReference type="Proteomes" id="UP000189369">
    <property type="component" value="Chromosome"/>
</dbReference>
<evidence type="ECO:0000259" key="11">
    <source>
        <dbReference type="Pfam" id="PF00924"/>
    </source>
</evidence>
<accession>A0A1U9JXZ8</accession>
<sequence>MENTLDVSTWPVKDWIYQYLPETWMQVLAGLLFLCVLFILLRSVTQRVLSSVVTKALIRMKQNKWLDLLVARRIINSLSTAIPLLITATGISMMPLSQDMLHFLVRVILSIVCYFLFKAISGLLLCWQDIKDLYQDQSKASTKGYIQVARLAVWGVASILIISILVDRSPMLMISGLGALSAVLLLVFKDTLLSVVASSQLNSNDMLRIGDWIEMPQTGADGFVIDMALHTVKVQNWDKTVTTIPTYQLFSGSYKNWRHMFESGGRRIKRSLRIDASTVRFLNAEDLKNLKRFALLDEYLHQKEQDIQAFNQELPQENPDPVNERRLTNIGTFRAYADAYIKQKQGVHPDMIMMVRMMEPSAEGIPIEVYCFSQDTAWVNYERLQGDIFDHLLAILPEMGLRLYQAPAGSDFRYGFQSNTEDLKRIKEMLRDA</sequence>
<keyword evidence="4 10" id="KW-0812">Transmembrane</keyword>
<dbReference type="GO" id="GO:0008381">
    <property type="term" value="F:mechanosensitive monoatomic ion channel activity"/>
    <property type="evidence" value="ECO:0007669"/>
    <property type="project" value="InterPro"/>
</dbReference>
<feature type="transmembrane region" description="Helical" evidence="10">
    <location>
        <begin position="24"/>
        <end position="44"/>
    </location>
</feature>
<evidence type="ECO:0000256" key="8">
    <source>
        <dbReference type="ARBA" id="ARBA00093630"/>
    </source>
</evidence>
<evidence type="ECO:0000313" key="12">
    <source>
        <dbReference type="EMBL" id="AQS50670.1"/>
    </source>
</evidence>
<dbReference type="GO" id="GO:0005886">
    <property type="term" value="C:plasma membrane"/>
    <property type="evidence" value="ECO:0007669"/>
    <property type="project" value="UniProtKB-SubCell"/>
</dbReference>
<evidence type="ECO:0000256" key="5">
    <source>
        <dbReference type="ARBA" id="ARBA00022989"/>
    </source>
</evidence>
<dbReference type="InterPro" id="IPR030192">
    <property type="entry name" value="YbdG"/>
</dbReference>
<dbReference type="InterPro" id="IPR010920">
    <property type="entry name" value="LSM_dom_sf"/>
</dbReference>
<feature type="transmembrane region" description="Helical" evidence="10">
    <location>
        <begin position="65"/>
        <end position="91"/>
    </location>
</feature>
<organism evidence="12 13">
    <name type="scientific">Paenalcaligenes hominis</name>
    <dbReference type="NCBI Taxonomy" id="643674"/>
    <lineage>
        <taxon>Bacteria</taxon>
        <taxon>Pseudomonadati</taxon>
        <taxon>Pseudomonadota</taxon>
        <taxon>Betaproteobacteria</taxon>
        <taxon>Burkholderiales</taxon>
        <taxon>Alcaligenaceae</taxon>
        <taxon>Paenalcaligenes</taxon>
    </lineage>
</organism>
<feature type="transmembrane region" description="Helical" evidence="10">
    <location>
        <begin position="103"/>
        <end position="127"/>
    </location>
</feature>
<keyword evidence="5 10" id="KW-1133">Transmembrane helix</keyword>
<dbReference type="STRING" id="643674.PAEH1_02295"/>
<dbReference type="KEGG" id="phn:PAEH1_02295"/>
<evidence type="ECO:0000256" key="9">
    <source>
        <dbReference type="ARBA" id="ARBA00093659"/>
    </source>
</evidence>
<dbReference type="PANTHER" id="PTHR30414:SF0">
    <property type="entry name" value="MINICONDUCTANCE MECHANOSENSITIVE CHANNEL YBDG"/>
    <property type="match status" value="1"/>
</dbReference>
<evidence type="ECO:0000256" key="6">
    <source>
        <dbReference type="ARBA" id="ARBA00023016"/>
    </source>
</evidence>
<dbReference type="OrthoDB" id="9775207at2"/>
<dbReference type="SUPFAM" id="SSF50182">
    <property type="entry name" value="Sm-like ribonucleoproteins"/>
    <property type="match status" value="1"/>
</dbReference>
<feature type="domain" description="Mechanosensitive ion channel MscS" evidence="11">
    <location>
        <begin position="191"/>
        <end position="259"/>
    </location>
</feature>
<evidence type="ECO:0000256" key="4">
    <source>
        <dbReference type="ARBA" id="ARBA00022692"/>
    </source>
</evidence>
<proteinExistence type="predicted"/>